<protein>
    <recommendedName>
        <fullName evidence="4">Fe2OG dioxygenase domain-containing protein</fullName>
    </recommendedName>
</protein>
<comment type="similarity">
    <text evidence="3">Belongs to the iron/ascorbate-dependent oxidoreductase family.</text>
</comment>
<proteinExistence type="inferred from homology"/>
<dbReference type="PROSITE" id="PS51471">
    <property type="entry name" value="FE2OG_OXY"/>
    <property type="match status" value="1"/>
</dbReference>
<dbReference type="Pfam" id="PF03171">
    <property type="entry name" value="2OG-FeII_Oxy"/>
    <property type="match status" value="1"/>
</dbReference>
<keyword evidence="2 3" id="KW-0408">Iron</keyword>
<gene>
    <name evidence="5" type="ORF">LTRI10_LOCUS46032</name>
</gene>
<dbReference type="GO" id="GO:0046872">
    <property type="term" value="F:metal ion binding"/>
    <property type="evidence" value="ECO:0007669"/>
    <property type="project" value="UniProtKB-KW"/>
</dbReference>
<dbReference type="EMBL" id="OZ034821">
    <property type="protein sequence ID" value="CAL1406296.1"/>
    <property type="molecule type" value="Genomic_DNA"/>
</dbReference>
<dbReference type="PANTHER" id="PTHR47990">
    <property type="entry name" value="2-OXOGLUTARATE (2OG) AND FE(II)-DEPENDENT OXYGENASE SUPERFAMILY PROTEIN-RELATED"/>
    <property type="match status" value="1"/>
</dbReference>
<accession>A0AAV2G6M5</accession>
<dbReference type="InterPro" id="IPR026992">
    <property type="entry name" value="DIOX_N"/>
</dbReference>
<feature type="domain" description="Fe2OG dioxygenase" evidence="4">
    <location>
        <begin position="174"/>
        <end position="272"/>
    </location>
</feature>
<sequence length="329" mass="36771">MVGITSSISSGSGIPVVDLSPFLAAAAEDENMAVEKKKAMEAVKEACSEYGLFQIVNHGVPTALIDRALQLSADFFDLPDDEKRKFTSNPAGGAALPSGYNSRPLHSPEKNEFLLMFNPSSPFNVYPTNPPHLREVMEEVFVWLSKTGWLMEGIINDCLGLPTGFLQQFNSDRKGDFMSVRRYFPAAEDEDRGLTPHQDGNSVTFILQDDAGGLEVLRNGVWIPATPTPGSIIVNIGDMIQVLSNNKFKSSMHRVVRPKGRSRYSFAFFYCLPAEKWVEPLPEFTEKVGELPKYRKFQFGEYTQLRKRDVIDPPQRPEDSIGITHYSIN</sequence>
<dbReference type="GO" id="GO:0016491">
    <property type="term" value="F:oxidoreductase activity"/>
    <property type="evidence" value="ECO:0007669"/>
    <property type="project" value="UniProtKB-KW"/>
</dbReference>
<evidence type="ECO:0000256" key="2">
    <source>
        <dbReference type="ARBA" id="ARBA00023004"/>
    </source>
</evidence>
<dbReference type="AlphaFoldDB" id="A0AAV2G6M5"/>
<dbReference type="InterPro" id="IPR027443">
    <property type="entry name" value="IPNS-like_sf"/>
</dbReference>
<dbReference type="Proteomes" id="UP001497516">
    <property type="component" value="Chromosome 8"/>
</dbReference>
<reference evidence="5 6" key="1">
    <citation type="submission" date="2024-04" db="EMBL/GenBank/DDBJ databases">
        <authorList>
            <person name="Fracassetti M."/>
        </authorList>
    </citation>
    <scope>NUCLEOTIDE SEQUENCE [LARGE SCALE GENOMIC DNA]</scope>
</reference>
<dbReference type="InterPro" id="IPR005123">
    <property type="entry name" value="Oxoglu/Fe-dep_dioxygenase_dom"/>
</dbReference>
<evidence type="ECO:0000313" key="6">
    <source>
        <dbReference type="Proteomes" id="UP001497516"/>
    </source>
</evidence>
<dbReference type="InterPro" id="IPR050231">
    <property type="entry name" value="Iron_ascorbate_oxido_reductase"/>
</dbReference>
<organism evidence="5 6">
    <name type="scientific">Linum trigynum</name>
    <dbReference type="NCBI Taxonomy" id="586398"/>
    <lineage>
        <taxon>Eukaryota</taxon>
        <taxon>Viridiplantae</taxon>
        <taxon>Streptophyta</taxon>
        <taxon>Embryophyta</taxon>
        <taxon>Tracheophyta</taxon>
        <taxon>Spermatophyta</taxon>
        <taxon>Magnoliopsida</taxon>
        <taxon>eudicotyledons</taxon>
        <taxon>Gunneridae</taxon>
        <taxon>Pentapetalae</taxon>
        <taxon>rosids</taxon>
        <taxon>fabids</taxon>
        <taxon>Malpighiales</taxon>
        <taxon>Linaceae</taxon>
        <taxon>Linum</taxon>
    </lineage>
</organism>
<name>A0AAV2G6M5_9ROSI</name>
<keyword evidence="3" id="KW-0560">Oxidoreductase</keyword>
<keyword evidence="1 3" id="KW-0479">Metal-binding</keyword>
<evidence type="ECO:0000256" key="3">
    <source>
        <dbReference type="RuleBase" id="RU003682"/>
    </source>
</evidence>
<evidence type="ECO:0000313" key="5">
    <source>
        <dbReference type="EMBL" id="CAL1406296.1"/>
    </source>
</evidence>
<evidence type="ECO:0000256" key="1">
    <source>
        <dbReference type="ARBA" id="ARBA00022723"/>
    </source>
</evidence>
<dbReference type="Gene3D" id="2.60.120.330">
    <property type="entry name" value="B-lactam Antibiotic, Isopenicillin N Synthase, Chain"/>
    <property type="match status" value="1"/>
</dbReference>
<keyword evidence="6" id="KW-1185">Reference proteome</keyword>
<dbReference type="SUPFAM" id="SSF51197">
    <property type="entry name" value="Clavaminate synthase-like"/>
    <property type="match status" value="1"/>
</dbReference>
<dbReference type="InterPro" id="IPR044861">
    <property type="entry name" value="IPNS-like_FE2OG_OXY"/>
</dbReference>
<dbReference type="Pfam" id="PF14226">
    <property type="entry name" value="DIOX_N"/>
    <property type="match status" value="1"/>
</dbReference>
<evidence type="ECO:0000259" key="4">
    <source>
        <dbReference type="PROSITE" id="PS51471"/>
    </source>
</evidence>